<proteinExistence type="predicted"/>
<protein>
    <submittedName>
        <fullName evidence="1">Uncharacterized protein</fullName>
    </submittedName>
</protein>
<dbReference type="Proteomes" id="UP001157418">
    <property type="component" value="Unassembled WGS sequence"/>
</dbReference>
<name>A0AAU9NMV1_9ASTR</name>
<organism evidence="1 2">
    <name type="scientific">Lactuca virosa</name>
    <dbReference type="NCBI Taxonomy" id="75947"/>
    <lineage>
        <taxon>Eukaryota</taxon>
        <taxon>Viridiplantae</taxon>
        <taxon>Streptophyta</taxon>
        <taxon>Embryophyta</taxon>
        <taxon>Tracheophyta</taxon>
        <taxon>Spermatophyta</taxon>
        <taxon>Magnoliopsida</taxon>
        <taxon>eudicotyledons</taxon>
        <taxon>Gunneridae</taxon>
        <taxon>Pentapetalae</taxon>
        <taxon>asterids</taxon>
        <taxon>campanulids</taxon>
        <taxon>Asterales</taxon>
        <taxon>Asteraceae</taxon>
        <taxon>Cichorioideae</taxon>
        <taxon>Cichorieae</taxon>
        <taxon>Lactucinae</taxon>
        <taxon>Lactuca</taxon>
    </lineage>
</organism>
<feature type="non-terminal residue" evidence="1">
    <location>
        <position position="1"/>
    </location>
</feature>
<gene>
    <name evidence="1" type="ORF">LVIROSA_LOCUS25418</name>
</gene>
<evidence type="ECO:0000313" key="1">
    <source>
        <dbReference type="EMBL" id="CAH1439208.1"/>
    </source>
</evidence>
<keyword evidence="2" id="KW-1185">Reference proteome</keyword>
<sequence length="125" mass="14683">ISLCRVFESLNSQFFSVSIRFSIYNRFIASSTNSNQNQVILDVYCFLLHLRFVYSSSFTRALRLFLVFFCFTLLYQSIRNTETAKIIAIYYSRANVMLTIQEAVEAGLHQPIIKQFKFSRLRHLS</sequence>
<comment type="caution">
    <text evidence="1">The sequence shown here is derived from an EMBL/GenBank/DDBJ whole genome shotgun (WGS) entry which is preliminary data.</text>
</comment>
<accession>A0AAU9NMV1</accession>
<evidence type="ECO:0000313" key="2">
    <source>
        <dbReference type="Proteomes" id="UP001157418"/>
    </source>
</evidence>
<dbReference type="EMBL" id="CAKMRJ010004552">
    <property type="protein sequence ID" value="CAH1439208.1"/>
    <property type="molecule type" value="Genomic_DNA"/>
</dbReference>
<reference evidence="1 2" key="1">
    <citation type="submission" date="2022-01" db="EMBL/GenBank/DDBJ databases">
        <authorList>
            <person name="Xiong W."/>
            <person name="Schranz E."/>
        </authorList>
    </citation>
    <scope>NUCLEOTIDE SEQUENCE [LARGE SCALE GENOMIC DNA]</scope>
</reference>
<dbReference type="AlphaFoldDB" id="A0AAU9NMV1"/>